<name>A0ACC7N8J3_9BURK</name>
<reference evidence="1 2" key="1">
    <citation type="journal article" date="2024" name="Chem. Sci.">
        <title>Discovery of megapolipeptins by genome mining of a Burkholderiales bacteria collection.</title>
        <authorList>
            <person name="Paulo B.S."/>
            <person name="Recchia M.J.J."/>
            <person name="Lee S."/>
            <person name="Fergusson C.H."/>
            <person name="Romanowski S.B."/>
            <person name="Hernandez A."/>
            <person name="Krull N."/>
            <person name="Liu D.Y."/>
            <person name="Cavanagh H."/>
            <person name="Bos A."/>
            <person name="Gray C.A."/>
            <person name="Murphy B.T."/>
            <person name="Linington R.G."/>
            <person name="Eustaquio A.S."/>
        </authorList>
    </citation>
    <scope>NUCLEOTIDE SEQUENCE [LARGE SCALE GENOMIC DNA]</scope>
    <source>
        <strain evidence="1 2">RL18-126-BIB-B</strain>
    </source>
</reference>
<organism evidence="1 2">
    <name type="scientific">Paraburkholderia rhynchosiae</name>
    <dbReference type="NCBI Taxonomy" id="487049"/>
    <lineage>
        <taxon>Bacteria</taxon>
        <taxon>Pseudomonadati</taxon>
        <taxon>Pseudomonadota</taxon>
        <taxon>Betaproteobacteria</taxon>
        <taxon>Burkholderiales</taxon>
        <taxon>Burkholderiaceae</taxon>
        <taxon>Paraburkholderia</taxon>
    </lineage>
</organism>
<gene>
    <name evidence="1" type="ORF">PQR01_08035</name>
</gene>
<feature type="non-terminal residue" evidence="1">
    <location>
        <position position="1"/>
    </location>
</feature>
<dbReference type="EMBL" id="JAQQDW010000010">
    <property type="protein sequence ID" value="MFM0103429.1"/>
    <property type="molecule type" value="Genomic_DNA"/>
</dbReference>
<evidence type="ECO:0000313" key="1">
    <source>
        <dbReference type="EMBL" id="MFM0103429.1"/>
    </source>
</evidence>
<accession>A0ACC7N8J3</accession>
<comment type="caution">
    <text evidence="1">The sequence shown here is derived from an EMBL/GenBank/DDBJ whole genome shotgun (WGS) entry which is preliminary data.</text>
</comment>
<keyword evidence="2" id="KW-1185">Reference proteome</keyword>
<protein>
    <submittedName>
        <fullName evidence="1">DUF2345 domain-containing protein</fullName>
    </submittedName>
</protein>
<proteinExistence type="predicted"/>
<evidence type="ECO:0000313" key="2">
    <source>
        <dbReference type="Proteomes" id="UP001629235"/>
    </source>
</evidence>
<dbReference type="Proteomes" id="UP001629235">
    <property type="component" value="Unassembled WGS sequence"/>
</dbReference>
<sequence length="169" mass="18042">IEIQAQSDEMALAALKDVTITSTDGKIVIAASKEVWISAGGSYIQINGSGIINGSPGPILEKCASWDVPGADSMRVPLPPMPVPQNSGPYSLRFDLSGALADGEIPGNASYLVKVGEDTQYYGTLNEDGMTGRVFTEKEETVQIRVRNGDWIHHMDTVNDDLFAGGDEV</sequence>